<gene>
    <name evidence="7" type="ORF">LKD45_10130</name>
</gene>
<accession>A0AAE3DMY0</accession>
<comment type="caution">
    <text evidence="7">The sequence shown here is derived from an EMBL/GenBank/DDBJ whole genome shotgun (WGS) entry which is preliminary data.</text>
</comment>
<protein>
    <submittedName>
        <fullName evidence="7">Extracellular solute-binding protein</fullName>
    </submittedName>
</protein>
<dbReference type="Gene3D" id="3.40.190.10">
    <property type="entry name" value="Periplasmic binding protein-like II"/>
    <property type="match status" value="3"/>
</dbReference>
<evidence type="ECO:0000256" key="5">
    <source>
        <dbReference type="ARBA" id="ARBA00023288"/>
    </source>
</evidence>
<evidence type="ECO:0000313" key="7">
    <source>
        <dbReference type="EMBL" id="MCC2168047.1"/>
    </source>
</evidence>
<dbReference type="Pfam" id="PF01547">
    <property type="entry name" value="SBP_bac_1"/>
    <property type="match status" value="1"/>
</dbReference>
<keyword evidence="2 6" id="KW-0732">Signal</keyword>
<name>A0AAE3DMY0_9FIRM</name>
<keyword evidence="4" id="KW-0564">Palmitate</keyword>
<dbReference type="AlphaFoldDB" id="A0AAE3DMY0"/>
<keyword evidence="8" id="KW-1185">Reference proteome</keyword>
<dbReference type="SUPFAM" id="SSF53850">
    <property type="entry name" value="Periplasmic binding protein-like II"/>
    <property type="match status" value="1"/>
</dbReference>
<evidence type="ECO:0000256" key="2">
    <source>
        <dbReference type="ARBA" id="ARBA00022729"/>
    </source>
</evidence>
<feature type="signal peptide" evidence="6">
    <location>
        <begin position="1"/>
        <end position="21"/>
    </location>
</feature>
<keyword evidence="5" id="KW-0449">Lipoprotein</keyword>
<dbReference type="RefSeq" id="WP_308728465.1">
    <property type="nucleotide sequence ID" value="NZ_JAJEQF010000026.1"/>
</dbReference>
<keyword evidence="3" id="KW-0472">Membrane</keyword>
<dbReference type="PANTHER" id="PTHR43649">
    <property type="entry name" value="ARABINOSE-BINDING PROTEIN-RELATED"/>
    <property type="match status" value="1"/>
</dbReference>
<proteinExistence type="predicted"/>
<keyword evidence="1" id="KW-1003">Cell membrane</keyword>
<sequence>MKIKKVLAMCLISAMVLGSFAGCGKDEGESTVSVNQEDPAWKEAMTTPYGKYPETVNYTLGKTVTNFDVLDGTKYEGDDDENNAWTRYLKEKLNVQNTNLFEANDGDDYEQKVSMAIVSGEIPDIMGVGDYDTLKQLYENDLIADLTEVYENCASDKIKEIYDSYDGVCLKTAMFDGKLMGLPTTEISHGPGILWLRKDWMDKCGLEEPKTMEDIYNILEQFLVQDPGGNGEGKTVGLVIDPEIAGDSGGSYMANNIFTLYGAFPKQWIDDGSGNAIYGSVQPEMKGALEQLSKMYNEGLIDKQFVTRTGDDRKGLLNSGKSGAFFGNWWGAWEVADSMTLNKEARWEPYICPVGADGKVTMFTGNPNSSYVVVRKGFEHPELIVKLANMQFDYSRYEEKDDEAYKELADYSELNAGGTILGMNIDYYDAFPRSSKKVVDALESGDTSPLNRHDMGTYVNSKKYLDSLANGEESTSAGWASYNSMTAASLVAETEVNKVTPVFFGSTKSMPLKWPTLDKMEQEMLLKIITGEKPVDYFDEFVTEWNKTGGEQITEEVNQAIKQ</sequence>
<dbReference type="CDD" id="cd13580">
    <property type="entry name" value="PBP2_AlgQ_like_1"/>
    <property type="match status" value="1"/>
</dbReference>
<dbReference type="PROSITE" id="PS51257">
    <property type="entry name" value="PROKAR_LIPOPROTEIN"/>
    <property type="match status" value="1"/>
</dbReference>
<evidence type="ECO:0000256" key="4">
    <source>
        <dbReference type="ARBA" id="ARBA00023139"/>
    </source>
</evidence>
<evidence type="ECO:0000256" key="6">
    <source>
        <dbReference type="SAM" id="SignalP"/>
    </source>
</evidence>
<dbReference type="InterPro" id="IPR050490">
    <property type="entry name" value="Bact_solute-bd_prot1"/>
</dbReference>
<feature type="chain" id="PRO_5042170942" evidence="6">
    <location>
        <begin position="22"/>
        <end position="563"/>
    </location>
</feature>
<evidence type="ECO:0000256" key="1">
    <source>
        <dbReference type="ARBA" id="ARBA00022475"/>
    </source>
</evidence>
<evidence type="ECO:0000313" key="8">
    <source>
        <dbReference type="Proteomes" id="UP001199355"/>
    </source>
</evidence>
<dbReference type="InterPro" id="IPR006059">
    <property type="entry name" value="SBP"/>
</dbReference>
<reference evidence="7 8" key="1">
    <citation type="submission" date="2021-10" db="EMBL/GenBank/DDBJ databases">
        <title>Anaerobic single-cell dispensing facilitates the cultivation of human gut bacteria.</title>
        <authorList>
            <person name="Afrizal A."/>
        </authorList>
    </citation>
    <scope>NUCLEOTIDE SEQUENCE [LARGE SCALE GENOMIC DNA]</scope>
    <source>
        <strain evidence="7 8">CLA-AA-H244</strain>
    </source>
</reference>
<dbReference type="EMBL" id="JAJEQF010000026">
    <property type="protein sequence ID" value="MCC2168047.1"/>
    <property type="molecule type" value="Genomic_DNA"/>
</dbReference>
<evidence type="ECO:0000256" key="3">
    <source>
        <dbReference type="ARBA" id="ARBA00023136"/>
    </source>
</evidence>
<organism evidence="7 8">
    <name type="scientific">Gallintestinimicrobium propionicum</name>
    <dbReference type="NCBI Taxonomy" id="2981770"/>
    <lineage>
        <taxon>Bacteria</taxon>
        <taxon>Bacillati</taxon>
        <taxon>Bacillota</taxon>
        <taxon>Clostridia</taxon>
        <taxon>Lachnospirales</taxon>
        <taxon>Lachnospiraceae</taxon>
        <taxon>Gallintestinimicrobium</taxon>
    </lineage>
</organism>
<dbReference type="Proteomes" id="UP001199355">
    <property type="component" value="Unassembled WGS sequence"/>
</dbReference>
<dbReference type="PANTHER" id="PTHR43649:SF33">
    <property type="entry name" value="POLYGALACTURONAN_RHAMNOGALACTURONAN-BINDING PROTEIN YTCQ"/>
    <property type="match status" value="1"/>
</dbReference>